<keyword evidence="7" id="KW-0547">Nucleotide-binding</keyword>
<reference evidence="9 10" key="1">
    <citation type="journal article" date="2024" name="Nat. Commun.">
        <title>Phylogenomics reveals the evolutionary origins of lichenization in chlorophyte algae.</title>
        <authorList>
            <person name="Puginier C."/>
            <person name="Libourel C."/>
            <person name="Otte J."/>
            <person name="Skaloud P."/>
            <person name="Haon M."/>
            <person name="Grisel S."/>
            <person name="Petersen M."/>
            <person name="Berrin J.G."/>
            <person name="Delaux P.M."/>
            <person name="Dal Grande F."/>
            <person name="Keller J."/>
        </authorList>
    </citation>
    <scope>NUCLEOTIDE SEQUENCE [LARGE SCALE GENOMIC DNA]</scope>
    <source>
        <strain evidence="9 10">SAG 245.80</strain>
    </source>
</reference>
<comment type="similarity">
    <text evidence="2">Belongs to the bacterial/plant glucose-1-phosphate adenylyltransferase family.</text>
</comment>
<keyword evidence="6" id="KW-0548">Nucleotidyltransferase</keyword>
<evidence type="ECO:0000256" key="4">
    <source>
        <dbReference type="ARBA" id="ARBA00022533"/>
    </source>
</evidence>
<evidence type="ECO:0000256" key="7">
    <source>
        <dbReference type="ARBA" id="ARBA00022741"/>
    </source>
</evidence>
<accession>A0AAW1SDI4</accession>
<feature type="domain" description="Nucleotidyl transferase" evidence="8">
    <location>
        <begin position="15"/>
        <end position="59"/>
    </location>
</feature>
<evidence type="ECO:0000256" key="6">
    <source>
        <dbReference type="ARBA" id="ARBA00022695"/>
    </source>
</evidence>
<evidence type="ECO:0000313" key="9">
    <source>
        <dbReference type="EMBL" id="KAK9843696.1"/>
    </source>
</evidence>
<dbReference type="InterPro" id="IPR005835">
    <property type="entry name" value="NTP_transferase_dom"/>
</dbReference>
<comment type="caution">
    <text evidence="9">The sequence shown here is derived from an EMBL/GenBank/DDBJ whole genome shotgun (WGS) entry which is preliminary data.</text>
</comment>
<sequence>MWLLTRTAVGVQTRYRMDYLKFVEHHRATNADITIGCLPVDYERASDFGLMKVNDEGEIFEEGIYIRSGIVCVLRNAEIADGTHV</sequence>
<keyword evidence="10" id="KW-1185">Reference proteome</keyword>
<evidence type="ECO:0000256" key="1">
    <source>
        <dbReference type="ARBA" id="ARBA00000956"/>
    </source>
</evidence>
<dbReference type="PANTHER" id="PTHR43523:SF12">
    <property type="entry name" value="GLUCOSE-1-PHOSPHATE ADENYLYLTRANSFERASE LARGE SUBUNIT 1, CHLOROPLASTIC-RELATED"/>
    <property type="match status" value="1"/>
</dbReference>
<dbReference type="AlphaFoldDB" id="A0AAW1SDI4"/>
<dbReference type="EMBL" id="JALJOU010000005">
    <property type="protein sequence ID" value="KAK9843696.1"/>
    <property type="molecule type" value="Genomic_DNA"/>
</dbReference>
<dbReference type="SUPFAM" id="SSF53448">
    <property type="entry name" value="Nucleotide-diphospho-sugar transferases"/>
    <property type="match status" value="1"/>
</dbReference>
<protein>
    <recommendedName>
        <fullName evidence="3">glucose-1-phosphate adenylyltransferase</fullName>
        <ecNumber evidence="3">2.7.7.27</ecNumber>
    </recommendedName>
</protein>
<dbReference type="InterPro" id="IPR011831">
    <property type="entry name" value="ADP-Glc_PPase"/>
</dbReference>
<comment type="catalytic activity">
    <reaction evidence="1">
        <text>alpha-D-glucose 1-phosphate + ATP + H(+) = ADP-alpha-D-glucose + diphosphate</text>
        <dbReference type="Rhea" id="RHEA:12120"/>
        <dbReference type="ChEBI" id="CHEBI:15378"/>
        <dbReference type="ChEBI" id="CHEBI:30616"/>
        <dbReference type="ChEBI" id="CHEBI:33019"/>
        <dbReference type="ChEBI" id="CHEBI:57498"/>
        <dbReference type="ChEBI" id="CHEBI:58601"/>
        <dbReference type="EC" id="2.7.7.27"/>
    </reaction>
</comment>
<dbReference type="InterPro" id="IPR029044">
    <property type="entry name" value="Nucleotide-diphossugar_trans"/>
</dbReference>
<organism evidence="9 10">
    <name type="scientific">Elliptochloris bilobata</name>
    <dbReference type="NCBI Taxonomy" id="381761"/>
    <lineage>
        <taxon>Eukaryota</taxon>
        <taxon>Viridiplantae</taxon>
        <taxon>Chlorophyta</taxon>
        <taxon>core chlorophytes</taxon>
        <taxon>Trebouxiophyceae</taxon>
        <taxon>Trebouxiophyceae incertae sedis</taxon>
        <taxon>Elliptochloris clade</taxon>
        <taxon>Elliptochloris</taxon>
    </lineage>
</organism>
<dbReference type="GO" id="GO:0008878">
    <property type="term" value="F:glucose-1-phosphate adenylyltransferase activity"/>
    <property type="evidence" value="ECO:0007669"/>
    <property type="project" value="UniProtKB-EC"/>
</dbReference>
<proteinExistence type="inferred from homology"/>
<evidence type="ECO:0000259" key="8">
    <source>
        <dbReference type="Pfam" id="PF00483"/>
    </source>
</evidence>
<name>A0AAW1SDI4_9CHLO</name>
<evidence type="ECO:0000256" key="5">
    <source>
        <dbReference type="ARBA" id="ARBA00022679"/>
    </source>
</evidence>
<dbReference type="Gene3D" id="3.90.550.10">
    <property type="entry name" value="Spore Coat Polysaccharide Biosynthesis Protein SpsA, Chain A"/>
    <property type="match status" value="1"/>
</dbReference>
<dbReference type="GO" id="GO:0005978">
    <property type="term" value="P:glycogen biosynthetic process"/>
    <property type="evidence" value="ECO:0007669"/>
    <property type="project" value="InterPro"/>
</dbReference>
<dbReference type="EC" id="2.7.7.27" evidence="3"/>
<gene>
    <name evidence="9" type="ORF">WJX81_002817</name>
</gene>
<keyword evidence="5" id="KW-0808">Transferase</keyword>
<dbReference type="Pfam" id="PF00483">
    <property type="entry name" value="NTP_transferase"/>
    <property type="match status" value="1"/>
</dbReference>
<dbReference type="Proteomes" id="UP001445335">
    <property type="component" value="Unassembled WGS sequence"/>
</dbReference>
<evidence type="ECO:0000256" key="2">
    <source>
        <dbReference type="ARBA" id="ARBA00010443"/>
    </source>
</evidence>
<dbReference type="PANTHER" id="PTHR43523">
    <property type="entry name" value="GLUCOSE-1-PHOSPHATE ADENYLYLTRANSFERASE-RELATED"/>
    <property type="match status" value="1"/>
</dbReference>
<evidence type="ECO:0000313" key="10">
    <source>
        <dbReference type="Proteomes" id="UP001445335"/>
    </source>
</evidence>
<dbReference type="GO" id="GO:0000166">
    <property type="term" value="F:nucleotide binding"/>
    <property type="evidence" value="ECO:0007669"/>
    <property type="project" value="UniProtKB-KW"/>
</dbReference>
<keyword evidence="4" id="KW-0021">Allosteric enzyme</keyword>
<evidence type="ECO:0000256" key="3">
    <source>
        <dbReference type="ARBA" id="ARBA00012460"/>
    </source>
</evidence>